<reference evidence="1" key="1">
    <citation type="submission" date="2014-09" db="EMBL/GenBank/DDBJ databases">
        <authorList>
            <person name="Magalhaes I.L.F."/>
            <person name="Oliveira U."/>
            <person name="Santos F.R."/>
            <person name="Vidigal T.H.D.A."/>
            <person name="Brescovit A.D."/>
            <person name="Santos A.J."/>
        </authorList>
    </citation>
    <scope>NUCLEOTIDE SEQUENCE</scope>
    <source>
        <tissue evidence="1">Shoot tissue taken approximately 20 cm above the soil surface</tissue>
    </source>
</reference>
<evidence type="ECO:0000313" key="1">
    <source>
        <dbReference type="EMBL" id="JAE08359.1"/>
    </source>
</evidence>
<dbReference type="EMBL" id="GBRH01189537">
    <property type="protein sequence ID" value="JAE08359.1"/>
    <property type="molecule type" value="Transcribed_RNA"/>
</dbReference>
<protein>
    <submittedName>
        <fullName evidence="1">Uncharacterized protein</fullName>
    </submittedName>
</protein>
<organism evidence="1">
    <name type="scientific">Arundo donax</name>
    <name type="common">Giant reed</name>
    <name type="synonym">Donax arundinaceus</name>
    <dbReference type="NCBI Taxonomy" id="35708"/>
    <lineage>
        <taxon>Eukaryota</taxon>
        <taxon>Viridiplantae</taxon>
        <taxon>Streptophyta</taxon>
        <taxon>Embryophyta</taxon>
        <taxon>Tracheophyta</taxon>
        <taxon>Spermatophyta</taxon>
        <taxon>Magnoliopsida</taxon>
        <taxon>Liliopsida</taxon>
        <taxon>Poales</taxon>
        <taxon>Poaceae</taxon>
        <taxon>PACMAD clade</taxon>
        <taxon>Arundinoideae</taxon>
        <taxon>Arundineae</taxon>
        <taxon>Arundo</taxon>
    </lineage>
</organism>
<proteinExistence type="predicted"/>
<dbReference type="AlphaFoldDB" id="A0A0A9FAW1"/>
<accession>A0A0A9FAW1</accession>
<sequence length="24" mass="2752">MSQFKYLHSHWTSQPAMMGQSAVV</sequence>
<reference evidence="1" key="2">
    <citation type="journal article" date="2015" name="Data Brief">
        <title>Shoot transcriptome of the giant reed, Arundo donax.</title>
        <authorList>
            <person name="Barrero R.A."/>
            <person name="Guerrero F.D."/>
            <person name="Moolhuijzen P."/>
            <person name="Goolsby J.A."/>
            <person name="Tidwell J."/>
            <person name="Bellgard S.E."/>
            <person name="Bellgard M.I."/>
        </authorList>
    </citation>
    <scope>NUCLEOTIDE SEQUENCE</scope>
    <source>
        <tissue evidence="1">Shoot tissue taken approximately 20 cm above the soil surface</tissue>
    </source>
</reference>
<name>A0A0A9FAW1_ARUDO</name>